<accession>A0A438HVG4</accession>
<evidence type="ECO:0000313" key="2">
    <source>
        <dbReference type="Proteomes" id="UP000288805"/>
    </source>
</evidence>
<organism evidence="1 2">
    <name type="scientific">Vitis vinifera</name>
    <name type="common">Grape</name>
    <dbReference type="NCBI Taxonomy" id="29760"/>
    <lineage>
        <taxon>Eukaryota</taxon>
        <taxon>Viridiplantae</taxon>
        <taxon>Streptophyta</taxon>
        <taxon>Embryophyta</taxon>
        <taxon>Tracheophyta</taxon>
        <taxon>Spermatophyta</taxon>
        <taxon>Magnoliopsida</taxon>
        <taxon>eudicotyledons</taxon>
        <taxon>Gunneridae</taxon>
        <taxon>Pentapetalae</taxon>
        <taxon>rosids</taxon>
        <taxon>Vitales</taxon>
        <taxon>Vitaceae</taxon>
        <taxon>Viteae</taxon>
        <taxon>Vitis</taxon>
    </lineage>
</organism>
<dbReference type="EMBL" id="QGNW01000174">
    <property type="protein sequence ID" value="RVW88380.1"/>
    <property type="molecule type" value="Genomic_DNA"/>
</dbReference>
<dbReference type="Proteomes" id="UP000288805">
    <property type="component" value="Unassembled WGS sequence"/>
</dbReference>
<dbReference type="AlphaFoldDB" id="A0A438HVG4"/>
<name>A0A438HVG4_VITVI</name>
<gene>
    <name evidence="1" type="ORF">CK203_040937</name>
</gene>
<proteinExistence type="predicted"/>
<comment type="caution">
    <text evidence="1">The sequence shown here is derived from an EMBL/GenBank/DDBJ whole genome shotgun (WGS) entry which is preliminary data.</text>
</comment>
<protein>
    <submittedName>
        <fullName evidence="1">Uncharacterized protein</fullName>
    </submittedName>
</protein>
<reference evidence="1 2" key="1">
    <citation type="journal article" date="2018" name="PLoS Genet.">
        <title>Population sequencing reveals clonal diversity and ancestral inbreeding in the grapevine cultivar Chardonnay.</title>
        <authorList>
            <person name="Roach M.J."/>
            <person name="Johnson D.L."/>
            <person name="Bohlmann J."/>
            <person name="van Vuuren H.J."/>
            <person name="Jones S.J."/>
            <person name="Pretorius I.S."/>
            <person name="Schmidt S.A."/>
            <person name="Borneman A.R."/>
        </authorList>
    </citation>
    <scope>NUCLEOTIDE SEQUENCE [LARGE SCALE GENOMIC DNA]</scope>
    <source>
        <strain evidence="2">cv. Chardonnay</strain>
        <tissue evidence="1">Leaf</tissue>
    </source>
</reference>
<sequence>MLGAARVGIAGALTLRCPNVSTTFLSLPCIETPRLRRCGTNIRAKEIWNLVFVRDFNDWEMDMVGELLHTLRVIGLPWRMIQLNGGKEEMVFSGFKKLTGYWTSLMPQSFPQGEYGWIGCQLKSVFLLRRLHGGRCSLWIDSR</sequence>
<evidence type="ECO:0000313" key="1">
    <source>
        <dbReference type="EMBL" id="RVW88380.1"/>
    </source>
</evidence>